<organism evidence="1 2">
    <name type="scientific">Devosia nanyangense</name>
    <dbReference type="NCBI Taxonomy" id="1228055"/>
    <lineage>
        <taxon>Bacteria</taxon>
        <taxon>Pseudomonadati</taxon>
        <taxon>Pseudomonadota</taxon>
        <taxon>Alphaproteobacteria</taxon>
        <taxon>Hyphomicrobiales</taxon>
        <taxon>Devosiaceae</taxon>
        <taxon>Devosia</taxon>
    </lineage>
</organism>
<evidence type="ECO:0000313" key="1">
    <source>
        <dbReference type="EMBL" id="MBI4920876.1"/>
    </source>
</evidence>
<evidence type="ECO:0000313" key="2">
    <source>
        <dbReference type="Proteomes" id="UP000782610"/>
    </source>
</evidence>
<dbReference type="Pfam" id="PF04365">
    <property type="entry name" value="BrnT_toxin"/>
    <property type="match status" value="1"/>
</dbReference>
<sequence length="98" mass="11446">MRVFEWDPLKAASNLRKHGVAFEDAVLVFDDPLAQFEPDRIVDGELRWRATGFGREFTLAVVAYTTWDDEQGTEIIRIISARRAEKHERRHYQAGKDR</sequence>
<protein>
    <submittedName>
        <fullName evidence="1">BrnT family toxin</fullName>
    </submittedName>
</protein>
<dbReference type="Gene3D" id="3.10.450.530">
    <property type="entry name" value="Ribonuclease toxin, BrnT, of type II toxin-antitoxin system"/>
    <property type="match status" value="1"/>
</dbReference>
<dbReference type="InterPro" id="IPR007460">
    <property type="entry name" value="BrnT_toxin"/>
</dbReference>
<dbReference type="Proteomes" id="UP000782610">
    <property type="component" value="Unassembled WGS sequence"/>
</dbReference>
<comment type="caution">
    <text evidence="1">The sequence shown here is derived from an EMBL/GenBank/DDBJ whole genome shotgun (WGS) entry which is preliminary data.</text>
</comment>
<gene>
    <name evidence="1" type="ORF">HY834_03940</name>
</gene>
<dbReference type="EMBL" id="JACRAF010000015">
    <property type="protein sequence ID" value="MBI4920876.1"/>
    <property type="molecule type" value="Genomic_DNA"/>
</dbReference>
<accession>A0A933L1M2</accession>
<dbReference type="AlphaFoldDB" id="A0A933L1M2"/>
<dbReference type="InterPro" id="IPR038573">
    <property type="entry name" value="BrnT_sf"/>
</dbReference>
<reference evidence="1" key="1">
    <citation type="submission" date="2020-07" db="EMBL/GenBank/DDBJ databases">
        <title>Huge and variable diversity of episymbiotic CPR bacteria and DPANN archaea in groundwater ecosystems.</title>
        <authorList>
            <person name="He C.Y."/>
            <person name="Keren R."/>
            <person name="Whittaker M."/>
            <person name="Farag I.F."/>
            <person name="Doudna J."/>
            <person name="Cate J.H.D."/>
            <person name="Banfield J.F."/>
        </authorList>
    </citation>
    <scope>NUCLEOTIDE SEQUENCE</scope>
    <source>
        <strain evidence="1">NC_groundwater_1586_Pr3_B-0.1um_66_15</strain>
    </source>
</reference>
<proteinExistence type="predicted"/>
<name>A0A933L1M2_9HYPH</name>